<organism evidence="2 3">
    <name type="scientific">Candidatus Wallbacteria bacterium GWC2_49_35</name>
    <dbReference type="NCBI Taxonomy" id="1817813"/>
    <lineage>
        <taxon>Bacteria</taxon>
        <taxon>Candidatus Walliibacteriota</taxon>
    </lineage>
</organism>
<feature type="signal peptide" evidence="1">
    <location>
        <begin position="1"/>
        <end position="24"/>
    </location>
</feature>
<feature type="chain" id="PRO_5009533629" description="Rhodanese domain-containing protein" evidence="1">
    <location>
        <begin position="25"/>
        <end position="110"/>
    </location>
</feature>
<proteinExistence type="predicted"/>
<sequence>MKKLSILVAIPLLTTLLFSAPSYAADEKTAAATAETAIVKDDAGTAEVKTAEIVSPKDIFEKVQTSEILLVCAYPDDEKFAKNHLKGAISFKDFEAQIKDAGQSKLIVFY</sequence>
<evidence type="ECO:0008006" key="4">
    <source>
        <dbReference type="Google" id="ProtNLM"/>
    </source>
</evidence>
<keyword evidence="1" id="KW-0732">Signal</keyword>
<accession>A0A1F7WY91</accession>
<protein>
    <recommendedName>
        <fullName evidence="4">Rhodanese domain-containing protein</fullName>
    </recommendedName>
</protein>
<gene>
    <name evidence="2" type="ORF">A2008_06695</name>
</gene>
<dbReference type="Proteomes" id="UP000178735">
    <property type="component" value="Unassembled WGS sequence"/>
</dbReference>
<dbReference type="SUPFAM" id="SSF52821">
    <property type="entry name" value="Rhodanese/Cell cycle control phosphatase"/>
    <property type="match status" value="1"/>
</dbReference>
<evidence type="ECO:0000256" key="1">
    <source>
        <dbReference type="SAM" id="SignalP"/>
    </source>
</evidence>
<dbReference type="InterPro" id="IPR036873">
    <property type="entry name" value="Rhodanese-like_dom_sf"/>
</dbReference>
<reference evidence="2 3" key="1">
    <citation type="journal article" date="2016" name="Nat. Commun.">
        <title>Thousands of microbial genomes shed light on interconnected biogeochemical processes in an aquifer system.</title>
        <authorList>
            <person name="Anantharaman K."/>
            <person name="Brown C.T."/>
            <person name="Hug L.A."/>
            <person name="Sharon I."/>
            <person name="Castelle C.J."/>
            <person name="Probst A.J."/>
            <person name="Thomas B.C."/>
            <person name="Singh A."/>
            <person name="Wilkins M.J."/>
            <person name="Karaoz U."/>
            <person name="Brodie E.L."/>
            <person name="Williams K.H."/>
            <person name="Hubbard S.S."/>
            <person name="Banfield J.F."/>
        </authorList>
    </citation>
    <scope>NUCLEOTIDE SEQUENCE [LARGE SCALE GENOMIC DNA]</scope>
</reference>
<comment type="caution">
    <text evidence="2">The sequence shown here is derived from an EMBL/GenBank/DDBJ whole genome shotgun (WGS) entry which is preliminary data.</text>
</comment>
<name>A0A1F7WY91_9BACT</name>
<evidence type="ECO:0000313" key="3">
    <source>
        <dbReference type="Proteomes" id="UP000178735"/>
    </source>
</evidence>
<dbReference type="EMBL" id="MGFH01000036">
    <property type="protein sequence ID" value="OGM07814.1"/>
    <property type="molecule type" value="Genomic_DNA"/>
</dbReference>
<dbReference type="AlphaFoldDB" id="A0A1F7WY91"/>
<evidence type="ECO:0000313" key="2">
    <source>
        <dbReference type="EMBL" id="OGM07814.1"/>
    </source>
</evidence>